<feature type="region of interest" description="Disordered" evidence="1">
    <location>
        <begin position="555"/>
        <end position="583"/>
    </location>
</feature>
<dbReference type="Proteomes" id="UP000002280">
    <property type="component" value="Chromosome 7"/>
</dbReference>
<feature type="region of interest" description="Disordered" evidence="1">
    <location>
        <begin position="55"/>
        <end position="75"/>
    </location>
</feature>
<dbReference type="InParanoid" id="A0A5F8GI33"/>
<dbReference type="InterPro" id="IPR038954">
    <property type="entry name" value="CSNKA2IP"/>
</dbReference>
<dbReference type="GeneTree" id="ENSGT00940000166717"/>
<organism evidence="2 3">
    <name type="scientific">Monodelphis domestica</name>
    <name type="common">Gray short-tailed opossum</name>
    <dbReference type="NCBI Taxonomy" id="13616"/>
    <lineage>
        <taxon>Eukaryota</taxon>
        <taxon>Metazoa</taxon>
        <taxon>Chordata</taxon>
        <taxon>Craniata</taxon>
        <taxon>Vertebrata</taxon>
        <taxon>Euteleostomi</taxon>
        <taxon>Mammalia</taxon>
        <taxon>Metatheria</taxon>
        <taxon>Didelphimorphia</taxon>
        <taxon>Didelphidae</taxon>
        <taxon>Monodelphis</taxon>
    </lineage>
</organism>
<dbReference type="Bgee" id="ENSMODG00000045748">
    <property type="expression patterns" value="Expressed in spermatid and 3 other cell types or tissues"/>
</dbReference>
<reference evidence="2" key="3">
    <citation type="submission" date="2025-09" db="UniProtKB">
        <authorList>
            <consortium name="Ensembl"/>
        </authorList>
    </citation>
    <scope>IDENTIFICATION</scope>
</reference>
<dbReference type="PANTHER" id="PTHR35825">
    <property type="entry name" value="CASEIN KINASE II SUBUNIT ALPHA PRIME-INTERACTING PROTEIN"/>
    <property type="match status" value="1"/>
</dbReference>
<feature type="region of interest" description="Disordered" evidence="1">
    <location>
        <begin position="1"/>
        <end position="24"/>
    </location>
</feature>
<name>A0A5F8GI33_MONDO</name>
<feature type="compositionally biased region" description="Polar residues" evidence="1">
    <location>
        <begin position="479"/>
        <end position="488"/>
    </location>
</feature>
<dbReference type="AlphaFoldDB" id="A0A5F8GI33"/>
<accession>A0A5F8GI33</accession>
<dbReference type="GeneID" id="103098694"/>
<evidence type="ECO:0000313" key="3">
    <source>
        <dbReference type="Proteomes" id="UP000002280"/>
    </source>
</evidence>
<dbReference type="OMA" id="EYWATPL"/>
<dbReference type="PANTHER" id="PTHR35825:SF2">
    <property type="entry name" value="CASEIN KINASE II SUBUNIT ALPHA'-INTERACTING PROTEIN"/>
    <property type="match status" value="1"/>
</dbReference>
<gene>
    <name evidence="2" type="primary">LOC103098694</name>
</gene>
<evidence type="ECO:0000313" key="2">
    <source>
        <dbReference type="Ensembl" id="ENSMODP00000047278.1"/>
    </source>
</evidence>
<reference evidence="2" key="2">
    <citation type="submission" date="2025-08" db="UniProtKB">
        <authorList>
            <consortium name="Ensembl"/>
        </authorList>
    </citation>
    <scope>IDENTIFICATION</scope>
</reference>
<sequence length="834" mass="90884">MGRRQKTFSNVSPTKAPGLAARGLPRPSKMVLLPCYPQHSVPSISEDALSRAKTSPAQVRLPGNPRCRSTATPSAGPREAAAVLLPHLEAPRARPWGKAAVIASACPEYWATPLFGLTRWPQAPLAPERPLLKSPSGPDHLPKIPQGCQIQCEAQPLLGAWPQSPSLPDSWARGSSGALPCLGGQPSLGSRPWDWAVTPRLRCLPQRPKMPALPLPSPGSYPEITSGVSSQSLQQVRPLTVPPAGPPVPLTPMAMTVLTPVATHPASHDPDWIRAASAPFHYPRPPLSESPLVPHYSWLRGALVPSRLPQQQPAALPGAHSLAEVLLVPEQQARRLVGPEHPTEVLHFSYWVAPQPGPDQELAATPQSSELRGNGTADLRQQEKAPPDAACPREPGPGPESEVKEHPEAPEGGPNPAKETPLERKPTDVPPSPPSSSAEAVPGTPEQDEALTGAARPDEADQTEDTSHSTRNLEPRPIPSSSPGQTIQADDDPDHQDQPSLASPQWDEQTAPDGHQGSTASDSDHPPELHLAPQPPDMLRLSPDCRAAYQGAPLIDRGREPENSGKPGQQSTPFPGFSRWRSPSNLKDQVKVTSHFHSPVKTFPPGLHHKVHKVQRESSKYFTHVHAAHPTEGVGTISKEFFNDIINSIPREKIKSDIQKQILLRRMRGYHNTQPGSHLSSSYTICLACASWIPYGCPHINGTKDPYRAQLVVMPSPLPNSKDEMGIKYVLQVPQPKTGNIWDPSYFTSPTSSSCPHTMSLKSQIDHHLPKRMTWLNFILAKGDRPCGRKTYENKQQFKEKMSMNFSTPTQGARRNEDVVRSLLDRLKNKRTAN</sequence>
<protein>
    <submittedName>
        <fullName evidence="2">Proline-rich protein 36-like</fullName>
    </submittedName>
</protein>
<dbReference type="OrthoDB" id="9450169at2759"/>
<proteinExistence type="predicted"/>
<evidence type="ECO:0000256" key="1">
    <source>
        <dbReference type="SAM" id="MobiDB-lite"/>
    </source>
</evidence>
<dbReference type="Ensembl" id="ENSMODT00000056708.1">
    <property type="protein sequence ID" value="ENSMODP00000047278.1"/>
    <property type="gene ID" value="ENSMODG00000045748.1"/>
</dbReference>
<reference evidence="2 3" key="1">
    <citation type="journal article" date="2007" name="Nature">
        <title>Genome of the marsupial Monodelphis domestica reveals innovation in non-coding sequences.</title>
        <authorList>
            <person name="Mikkelsen T.S."/>
            <person name="Wakefield M.J."/>
            <person name="Aken B."/>
            <person name="Amemiya C.T."/>
            <person name="Chang J.L."/>
            <person name="Duke S."/>
            <person name="Garber M."/>
            <person name="Gentles A.J."/>
            <person name="Goodstadt L."/>
            <person name="Heger A."/>
            <person name="Jurka J."/>
            <person name="Kamal M."/>
            <person name="Mauceli E."/>
            <person name="Searle S.M."/>
            <person name="Sharpe T."/>
            <person name="Baker M.L."/>
            <person name="Batzer M.A."/>
            <person name="Benos P.V."/>
            <person name="Belov K."/>
            <person name="Clamp M."/>
            <person name="Cook A."/>
            <person name="Cuff J."/>
            <person name="Das R."/>
            <person name="Davidow L."/>
            <person name="Deakin J.E."/>
            <person name="Fazzari M.J."/>
            <person name="Glass J.L."/>
            <person name="Grabherr M."/>
            <person name="Greally J.M."/>
            <person name="Gu W."/>
            <person name="Hore T.A."/>
            <person name="Huttley G.A."/>
            <person name="Kleber M."/>
            <person name="Jirtle R.L."/>
            <person name="Koina E."/>
            <person name="Lee J.T."/>
            <person name="Mahony S."/>
            <person name="Marra M.A."/>
            <person name="Miller R.D."/>
            <person name="Nicholls R.D."/>
            <person name="Oda M."/>
            <person name="Papenfuss A.T."/>
            <person name="Parra Z.E."/>
            <person name="Pollock D.D."/>
            <person name="Ray D.A."/>
            <person name="Schein J.E."/>
            <person name="Speed T.P."/>
            <person name="Thompson K."/>
            <person name="VandeBerg J.L."/>
            <person name="Wade C.M."/>
            <person name="Walker J.A."/>
            <person name="Waters P.D."/>
            <person name="Webber C."/>
            <person name="Weidman J.R."/>
            <person name="Xie X."/>
            <person name="Zody M.C."/>
            <person name="Baldwin J."/>
            <person name="Abdouelleil A."/>
            <person name="Abdulkadir J."/>
            <person name="Abebe A."/>
            <person name="Abera B."/>
            <person name="Abreu J."/>
            <person name="Acer S.C."/>
            <person name="Aftuck L."/>
            <person name="Alexander A."/>
            <person name="An P."/>
            <person name="Anderson E."/>
            <person name="Anderson S."/>
            <person name="Arachi H."/>
            <person name="Azer M."/>
            <person name="Bachantsang P."/>
            <person name="Barry A."/>
            <person name="Bayul T."/>
            <person name="Berlin A."/>
            <person name="Bessette D."/>
            <person name="Bloom T."/>
            <person name="Bloom T."/>
            <person name="Boguslavskiy L."/>
            <person name="Bonnet C."/>
            <person name="Boukhgalter B."/>
            <person name="Bourzgui I."/>
            <person name="Brown A."/>
            <person name="Cahill P."/>
            <person name="Channer S."/>
            <person name="Cheshatsang Y."/>
            <person name="Chuda L."/>
            <person name="Citroen M."/>
            <person name="Collymore A."/>
            <person name="Cooke P."/>
            <person name="Costello M."/>
            <person name="D'Aco K."/>
            <person name="Daza R."/>
            <person name="De Haan G."/>
            <person name="DeGray S."/>
            <person name="DeMaso C."/>
            <person name="Dhargay N."/>
            <person name="Dooley K."/>
            <person name="Dooley E."/>
            <person name="Doricent M."/>
            <person name="Dorje P."/>
            <person name="Dorjee K."/>
            <person name="Dupes A."/>
            <person name="Elong R."/>
            <person name="Falk J."/>
            <person name="Farina A."/>
            <person name="Faro S."/>
            <person name="Ferguson D."/>
            <person name="Fisher S."/>
            <person name="Foley C.D."/>
            <person name="Franke A."/>
            <person name="Friedrich D."/>
            <person name="Gadbois L."/>
            <person name="Gearin G."/>
            <person name="Gearin C.R."/>
            <person name="Giannoukos G."/>
            <person name="Goode T."/>
            <person name="Graham J."/>
            <person name="Grandbois E."/>
            <person name="Grewal S."/>
            <person name="Gyaltsen K."/>
            <person name="Hafez N."/>
            <person name="Hagos B."/>
            <person name="Hall J."/>
            <person name="Henson C."/>
            <person name="Hollinger A."/>
            <person name="Honan T."/>
            <person name="Huard M.D."/>
            <person name="Hughes L."/>
            <person name="Hurhula B."/>
            <person name="Husby M.E."/>
            <person name="Kamat A."/>
            <person name="Kanga B."/>
            <person name="Kashin S."/>
            <person name="Khazanovich D."/>
            <person name="Kisner P."/>
            <person name="Lance K."/>
            <person name="Lara M."/>
            <person name="Lee W."/>
            <person name="Lennon N."/>
            <person name="Letendre F."/>
            <person name="LeVine R."/>
            <person name="Lipovsky A."/>
            <person name="Liu X."/>
            <person name="Liu J."/>
            <person name="Liu S."/>
            <person name="Lokyitsang T."/>
            <person name="Lokyitsang Y."/>
            <person name="Lubonja R."/>
            <person name="Lui A."/>
            <person name="MacDonald P."/>
            <person name="Magnisalis V."/>
            <person name="Maru K."/>
            <person name="Matthews C."/>
            <person name="McCusker W."/>
            <person name="McDonough S."/>
            <person name="Mehta T."/>
            <person name="Meldrim J."/>
            <person name="Meneus L."/>
            <person name="Mihai O."/>
            <person name="Mihalev A."/>
            <person name="Mihova T."/>
            <person name="Mittelman R."/>
            <person name="Mlenga V."/>
            <person name="Montmayeur A."/>
            <person name="Mulrain L."/>
            <person name="Navidi A."/>
            <person name="Naylor J."/>
            <person name="Negash T."/>
            <person name="Nguyen T."/>
            <person name="Nguyen N."/>
            <person name="Nicol R."/>
            <person name="Norbu C."/>
            <person name="Norbu N."/>
            <person name="Novod N."/>
            <person name="O'Neill B."/>
            <person name="Osman S."/>
            <person name="Markiewicz E."/>
            <person name="Oyono O.L."/>
            <person name="Patti C."/>
            <person name="Phunkhang P."/>
            <person name="Pierre F."/>
            <person name="Priest M."/>
            <person name="Raghuraman S."/>
            <person name="Rege F."/>
            <person name="Reyes R."/>
            <person name="Rise C."/>
            <person name="Rogov P."/>
            <person name="Ross K."/>
            <person name="Ryan E."/>
            <person name="Settipalli S."/>
            <person name="Shea T."/>
            <person name="Sherpa N."/>
            <person name="Shi L."/>
            <person name="Shih D."/>
            <person name="Sparrow T."/>
            <person name="Spaulding J."/>
            <person name="Stalker J."/>
            <person name="Stange-Thomann N."/>
            <person name="Stavropoulos S."/>
            <person name="Stone C."/>
            <person name="Strader C."/>
            <person name="Tesfaye S."/>
            <person name="Thomson T."/>
            <person name="Thoulutsang Y."/>
            <person name="Thoulutsang D."/>
            <person name="Topham K."/>
            <person name="Topping I."/>
            <person name="Tsamla T."/>
            <person name="Vassiliev H."/>
            <person name="Vo A."/>
            <person name="Wangchuk T."/>
            <person name="Wangdi T."/>
            <person name="Weiand M."/>
            <person name="Wilkinson J."/>
            <person name="Wilson A."/>
            <person name="Yadav S."/>
            <person name="Young G."/>
            <person name="Yu Q."/>
            <person name="Zembek L."/>
            <person name="Zhong D."/>
            <person name="Zimmer A."/>
            <person name="Zwirko Z."/>
            <person name="Jaffe D.B."/>
            <person name="Alvarez P."/>
            <person name="Brockman W."/>
            <person name="Butler J."/>
            <person name="Chin C."/>
            <person name="Gnerre S."/>
            <person name="MacCallum I."/>
            <person name="Graves J.A."/>
            <person name="Ponting C.P."/>
            <person name="Breen M."/>
            <person name="Samollow P.B."/>
            <person name="Lander E.S."/>
            <person name="Lindblad-Toh K."/>
        </authorList>
    </citation>
    <scope>NUCLEOTIDE SEQUENCE [LARGE SCALE GENOMIC DNA]</scope>
</reference>
<feature type="region of interest" description="Disordered" evidence="1">
    <location>
        <begin position="357"/>
        <end position="542"/>
    </location>
</feature>
<keyword evidence="3" id="KW-1185">Reference proteome</keyword>
<feature type="compositionally biased region" description="Basic and acidic residues" evidence="1">
    <location>
        <begin position="465"/>
        <end position="474"/>
    </location>
</feature>